<dbReference type="Gene3D" id="1.10.1660.10">
    <property type="match status" value="1"/>
</dbReference>
<dbReference type="EMBL" id="CP058561">
    <property type="protein sequence ID" value="QUH31568.1"/>
    <property type="molecule type" value="Genomic_DNA"/>
</dbReference>
<dbReference type="CDD" id="cd01107">
    <property type="entry name" value="HTH_BmrR"/>
    <property type="match status" value="1"/>
</dbReference>
<dbReference type="Pfam" id="PF06445">
    <property type="entry name" value="GyrI-like"/>
    <property type="match status" value="1"/>
</dbReference>
<dbReference type="Gene3D" id="3.20.80.10">
    <property type="entry name" value="Regulatory factor, effector binding domain"/>
    <property type="match status" value="1"/>
</dbReference>
<feature type="domain" description="HTH merR-type" evidence="2">
    <location>
        <begin position="1"/>
        <end position="71"/>
    </location>
</feature>
<name>A0A8J8SE52_9FIRM</name>
<dbReference type="GO" id="GO:0003677">
    <property type="term" value="F:DNA binding"/>
    <property type="evidence" value="ECO:0007669"/>
    <property type="project" value="UniProtKB-KW"/>
</dbReference>
<dbReference type="AlphaFoldDB" id="A0A8J8SE52"/>
<dbReference type="Pfam" id="PF13411">
    <property type="entry name" value="MerR_1"/>
    <property type="match status" value="1"/>
</dbReference>
<dbReference type="InterPro" id="IPR011256">
    <property type="entry name" value="Reg_factor_effector_dom_sf"/>
</dbReference>
<dbReference type="Proteomes" id="UP000677305">
    <property type="component" value="Chromosome"/>
</dbReference>
<gene>
    <name evidence="3" type="ORF">HYG85_22610</name>
</gene>
<evidence type="ECO:0000313" key="4">
    <source>
        <dbReference type="Proteomes" id="UP000677305"/>
    </source>
</evidence>
<dbReference type="KEGG" id="vgu:HYG85_22610"/>
<sequence length="265" mass="30724">MYSISRFSKLTRLSPRMLRHYDKIGLLKPETTDTMNNYRYYSDLQIATAMEIIKLKKYDFSLEEIKKILNNDDMFLKKMIKEKINVINESITVKTDILEEMEIYLQEGIESMTSETPYSILYGTVQEQYVIKKNCSISIDEIDTVIDEIFDYALQNKLFPVNTPAISFIGEDFNDDALDVEIFVPIKSNSFGKFDGIHKIQSHKIVSTIHIGNYESIGLAYLAIEKWLAKSNFTPTGFTYEIYLRSTESLVSETDYVTQVCYEVN</sequence>
<organism evidence="3 4">
    <name type="scientific">Vallitalea guaymasensis</name>
    <dbReference type="NCBI Taxonomy" id="1185412"/>
    <lineage>
        <taxon>Bacteria</taxon>
        <taxon>Bacillati</taxon>
        <taxon>Bacillota</taxon>
        <taxon>Clostridia</taxon>
        <taxon>Lachnospirales</taxon>
        <taxon>Vallitaleaceae</taxon>
        <taxon>Vallitalea</taxon>
    </lineage>
</organism>
<dbReference type="InterPro" id="IPR000551">
    <property type="entry name" value="MerR-type_HTH_dom"/>
</dbReference>
<dbReference type="InterPro" id="IPR047057">
    <property type="entry name" value="MerR_fam"/>
</dbReference>
<dbReference type="SUPFAM" id="SSF55136">
    <property type="entry name" value="Probable bacterial effector-binding domain"/>
    <property type="match status" value="1"/>
</dbReference>
<dbReference type="InterPro" id="IPR010499">
    <property type="entry name" value="AraC_E-bd"/>
</dbReference>
<evidence type="ECO:0000256" key="1">
    <source>
        <dbReference type="ARBA" id="ARBA00023125"/>
    </source>
</evidence>
<evidence type="ECO:0000313" key="3">
    <source>
        <dbReference type="EMBL" id="QUH31568.1"/>
    </source>
</evidence>
<dbReference type="InterPro" id="IPR029442">
    <property type="entry name" value="GyrI-like"/>
</dbReference>
<proteinExistence type="predicted"/>
<reference evidence="3 4" key="1">
    <citation type="submission" date="2020-07" db="EMBL/GenBank/DDBJ databases">
        <title>Vallitalea guaymasensis genome.</title>
        <authorList>
            <person name="Postec A."/>
        </authorList>
    </citation>
    <scope>NUCLEOTIDE SEQUENCE [LARGE SCALE GENOMIC DNA]</scope>
    <source>
        <strain evidence="3 4">Ra1766G1</strain>
    </source>
</reference>
<dbReference type="InterPro" id="IPR009061">
    <property type="entry name" value="DNA-bd_dom_put_sf"/>
</dbReference>
<dbReference type="PANTHER" id="PTHR30204:SF97">
    <property type="entry name" value="MERR FAMILY REGULATORY PROTEIN"/>
    <property type="match status" value="1"/>
</dbReference>
<protein>
    <submittedName>
        <fullName evidence="3">MerR family transcriptional regulator</fullName>
    </submittedName>
</protein>
<dbReference type="RefSeq" id="WP_212691542.1">
    <property type="nucleotide sequence ID" value="NZ_CP058561.1"/>
</dbReference>
<keyword evidence="4" id="KW-1185">Reference proteome</keyword>
<dbReference type="PROSITE" id="PS50937">
    <property type="entry name" value="HTH_MERR_2"/>
    <property type="match status" value="1"/>
</dbReference>
<dbReference type="SUPFAM" id="SSF46955">
    <property type="entry name" value="Putative DNA-binding domain"/>
    <property type="match status" value="1"/>
</dbReference>
<accession>A0A8J8SE52</accession>
<dbReference type="PANTHER" id="PTHR30204">
    <property type="entry name" value="REDOX-CYCLING DRUG-SENSING TRANSCRIPTIONAL ACTIVATOR SOXR"/>
    <property type="match status" value="1"/>
</dbReference>
<dbReference type="PROSITE" id="PS00552">
    <property type="entry name" value="HTH_MERR_1"/>
    <property type="match status" value="1"/>
</dbReference>
<dbReference type="SMART" id="SM00422">
    <property type="entry name" value="HTH_MERR"/>
    <property type="match status" value="1"/>
</dbReference>
<evidence type="ECO:0000259" key="2">
    <source>
        <dbReference type="PROSITE" id="PS50937"/>
    </source>
</evidence>
<dbReference type="GO" id="GO:0003700">
    <property type="term" value="F:DNA-binding transcription factor activity"/>
    <property type="evidence" value="ECO:0007669"/>
    <property type="project" value="InterPro"/>
</dbReference>
<dbReference type="SMART" id="SM00871">
    <property type="entry name" value="AraC_E_bind"/>
    <property type="match status" value="1"/>
</dbReference>
<keyword evidence="1" id="KW-0238">DNA-binding</keyword>